<comment type="caution">
    <text evidence="13">The sequence shown here is derived from an EMBL/GenBank/DDBJ whole genome shotgun (WGS) entry which is preliminary data.</text>
</comment>
<dbReference type="Pfam" id="PF02743">
    <property type="entry name" value="dCache_1"/>
    <property type="match status" value="1"/>
</dbReference>
<evidence type="ECO:0000256" key="2">
    <source>
        <dbReference type="ARBA" id="ARBA00022475"/>
    </source>
</evidence>
<dbReference type="PANTHER" id="PTHR32089">
    <property type="entry name" value="METHYL-ACCEPTING CHEMOTAXIS PROTEIN MCPB"/>
    <property type="match status" value="1"/>
</dbReference>
<dbReference type="Gene3D" id="3.30.450.20">
    <property type="entry name" value="PAS domain"/>
    <property type="match status" value="2"/>
</dbReference>
<dbReference type="EMBL" id="LROR01000052">
    <property type="protein sequence ID" value="OBR93579.1"/>
    <property type="molecule type" value="Genomic_DNA"/>
</dbReference>
<dbReference type="InterPro" id="IPR033479">
    <property type="entry name" value="dCache_1"/>
</dbReference>
<evidence type="ECO:0000256" key="6">
    <source>
        <dbReference type="ARBA" id="ARBA00023136"/>
    </source>
</evidence>
<dbReference type="PROSITE" id="PS50885">
    <property type="entry name" value="HAMP"/>
    <property type="match status" value="1"/>
</dbReference>
<evidence type="ECO:0000256" key="10">
    <source>
        <dbReference type="SAM" id="Phobius"/>
    </source>
</evidence>
<evidence type="ECO:0000256" key="7">
    <source>
        <dbReference type="ARBA" id="ARBA00023224"/>
    </source>
</evidence>
<dbReference type="PATRIC" id="fig|1705578.3.peg.2845"/>
<dbReference type="AlphaFoldDB" id="A0A162L5B9"/>
<keyword evidence="5 10" id="KW-1133">Transmembrane helix</keyword>
<accession>A0A162L5B9</accession>
<feature type="domain" description="Methyl-accepting transducer" evidence="11">
    <location>
        <begin position="377"/>
        <end position="634"/>
    </location>
</feature>
<evidence type="ECO:0000256" key="5">
    <source>
        <dbReference type="ARBA" id="ARBA00022989"/>
    </source>
</evidence>
<dbReference type="SMART" id="SM00283">
    <property type="entry name" value="MA"/>
    <property type="match status" value="1"/>
</dbReference>
<dbReference type="RefSeq" id="WP_192847939.1">
    <property type="nucleotide sequence ID" value="NZ_LITQ01000035.1"/>
</dbReference>
<dbReference type="PANTHER" id="PTHR32089:SF114">
    <property type="entry name" value="METHYL-ACCEPTING CHEMOTAXIS PROTEIN MCPB"/>
    <property type="match status" value="1"/>
</dbReference>
<dbReference type="GO" id="GO:0005886">
    <property type="term" value="C:plasma membrane"/>
    <property type="evidence" value="ECO:0007669"/>
    <property type="project" value="UniProtKB-SubCell"/>
</dbReference>
<evidence type="ECO:0000256" key="8">
    <source>
        <dbReference type="ARBA" id="ARBA00029447"/>
    </source>
</evidence>
<dbReference type="CDD" id="cd12913">
    <property type="entry name" value="PDC1_MCP_like"/>
    <property type="match status" value="1"/>
</dbReference>
<evidence type="ECO:0000256" key="4">
    <source>
        <dbReference type="ARBA" id="ARBA00022692"/>
    </source>
</evidence>
<dbReference type="Pfam" id="PF00672">
    <property type="entry name" value="HAMP"/>
    <property type="match status" value="1"/>
</dbReference>
<dbReference type="Proteomes" id="UP000077384">
    <property type="component" value="Unassembled WGS sequence"/>
</dbReference>
<dbReference type="InterPro" id="IPR004089">
    <property type="entry name" value="MCPsignal_dom"/>
</dbReference>
<name>A0A162L5B9_9CLOT</name>
<reference evidence="13 15" key="1">
    <citation type="journal article" date="2015" name="Biotechnol. Bioeng.">
        <title>Genome sequence and phenotypic characterization of Caulobacter segnis.</title>
        <authorList>
            <person name="Patel S."/>
            <person name="Fletcher B."/>
            <person name="Scott D.C."/>
            <person name="Ely B."/>
        </authorList>
    </citation>
    <scope>NUCLEOTIDE SEQUENCE [LARGE SCALE GENOMIC DNA]</scope>
    <source>
        <strain evidence="13 15">PS02</strain>
    </source>
</reference>
<keyword evidence="3" id="KW-0145">Chemotaxis</keyword>
<organism evidence="13 15">
    <name type="scientific">Clostridium coskatii</name>
    <dbReference type="NCBI Taxonomy" id="1705578"/>
    <lineage>
        <taxon>Bacteria</taxon>
        <taxon>Bacillati</taxon>
        <taxon>Bacillota</taxon>
        <taxon>Clostridia</taxon>
        <taxon>Eubacteriales</taxon>
        <taxon>Clostridiaceae</taxon>
        <taxon>Clostridium</taxon>
    </lineage>
</organism>
<evidence type="ECO:0000313" key="13">
    <source>
        <dbReference type="EMBL" id="OAA88816.1"/>
    </source>
</evidence>
<comment type="similarity">
    <text evidence="8">Belongs to the methyl-accepting chemotaxis (MCP) protein family.</text>
</comment>
<keyword evidence="2" id="KW-1003">Cell membrane</keyword>
<keyword evidence="6 10" id="KW-0472">Membrane</keyword>
<feature type="transmembrane region" description="Helical" evidence="10">
    <location>
        <begin position="285"/>
        <end position="304"/>
    </location>
</feature>
<dbReference type="EMBL" id="LITQ01000035">
    <property type="protein sequence ID" value="OAA88816.1"/>
    <property type="molecule type" value="Genomic_DNA"/>
</dbReference>
<evidence type="ECO:0000256" key="9">
    <source>
        <dbReference type="PROSITE-ProRule" id="PRU00284"/>
    </source>
</evidence>
<keyword evidence="7 9" id="KW-0807">Transducer</keyword>
<feature type="domain" description="HAMP" evidence="12">
    <location>
        <begin position="306"/>
        <end position="358"/>
    </location>
</feature>
<keyword evidence="16" id="KW-1185">Reference proteome</keyword>
<dbReference type="GO" id="GO:0006935">
    <property type="term" value="P:chemotaxis"/>
    <property type="evidence" value="ECO:0007669"/>
    <property type="project" value="UniProtKB-KW"/>
</dbReference>
<dbReference type="Proteomes" id="UP000093694">
    <property type="component" value="Unassembled WGS sequence"/>
</dbReference>
<dbReference type="InterPro" id="IPR003660">
    <property type="entry name" value="HAMP_dom"/>
</dbReference>
<dbReference type="GO" id="GO:0007165">
    <property type="term" value="P:signal transduction"/>
    <property type="evidence" value="ECO:0007669"/>
    <property type="project" value="UniProtKB-KW"/>
</dbReference>
<evidence type="ECO:0000259" key="12">
    <source>
        <dbReference type="PROSITE" id="PS50885"/>
    </source>
</evidence>
<keyword evidence="4 10" id="KW-0812">Transmembrane</keyword>
<protein>
    <submittedName>
        <fullName evidence="13">Methyl-accepting chemotaxis protein McpC</fullName>
    </submittedName>
</protein>
<sequence>MKVKNIFSSIKNKLAVIMIVIGIIPITFLGIFSSVKTDTIVRNRFKVSTNQTIQEVNRGIENFFEGMSTSLKFLDNNPYIKEVLIHPENASVINDLFKNMKSSNECIETVIFGLPDKKIYVYPESSTSLDPTTRSWYIGAMSNKGKVFYSNPYVGLLTKKNLMTISMTVENNNQVIGVLGITINLDRLSDKLSDIRVGQKGYVYITDSNGILVAHPNKKLIATDAIKKMSIWKKTKNEQSGLEEGTTENSNDIIVYDTNKLTHWKLFASMPNSEINDDLNYLRKYSIILAFIMFIISAAAALVMSKMFTKNIVKLQNVFNKSSKGDLSVRADINSKDEFDRLGNDFNKMIENIGGLIFNVKKSSDILNENSDTIALMAGESSSTIREVTATIGQIAKGTSDQSMSVDEGAHKLEQLSNKIDYISSLTSKMSNASKNTDKLSKEGLKIVEALTEKSSNTDKSTMEVNNIIVDVNKSSDQISVITDTINEISTQTNLLALNAAIESARAGEAGKGFSVVADEIRKLAEQSASATQQIQMLINNIREKSQTAVKAMEKTKDTVREQDDAVFETKSIFGNILTSINELTSQIQLVKEKAKETINNKDEIVSKIQNISAASEEIAASTQEVSASAEEITATMGKFLTNANSLKQLSIELETQINKFKL</sequence>
<reference evidence="14 16" key="2">
    <citation type="journal article" date="2016" name="Front. Microbiol.">
        <title>Industrial Acetogenic Biocatalysts: A Comparative Metabolic and Genomic Analysis.</title>
        <authorList>
            <person name="Bengelsdorf F."/>
            <person name="Poehlein A."/>
            <person name="Sonja S."/>
            <person name="Erz C."/>
            <person name="Hummel T."/>
            <person name="Hoffmeister S."/>
            <person name="Daniel R."/>
            <person name="Durre P."/>
        </authorList>
    </citation>
    <scope>NUCLEOTIDE SEQUENCE [LARGE SCALE GENOMIC DNA]</scope>
    <source>
        <strain evidence="14 16">PTA-10522</strain>
    </source>
</reference>
<dbReference type="CDD" id="cd12912">
    <property type="entry name" value="PDC2_MCP_like"/>
    <property type="match status" value="1"/>
</dbReference>
<proteinExistence type="inferred from homology"/>
<evidence type="ECO:0000256" key="1">
    <source>
        <dbReference type="ARBA" id="ARBA00004651"/>
    </source>
</evidence>
<evidence type="ECO:0000256" key="3">
    <source>
        <dbReference type="ARBA" id="ARBA00022500"/>
    </source>
</evidence>
<dbReference type="CDD" id="cd06225">
    <property type="entry name" value="HAMP"/>
    <property type="match status" value="1"/>
</dbReference>
<dbReference type="SUPFAM" id="SSF58104">
    <property type="entry name" value="Methyl-accepting chemotaxis protein (MCP) signaling domain"/>
    <property type="match status" value="1"/>
</dbReference>
<dbReference type="PROSITE" id="PS50111">
    <property type="entry name" value="CHEMOTAXIS_TRANSDUC_2"/>
    <property type="match status" value="1"/>
</dbReference>
<evidence type="ECO:0000313" key="15">
    <source>
        <dbReference type="Proteomes" id="UP000077384"/>
    </source>
</evidence>
<evidence type="ECO:0000259" key="11">
    <source>
        <dbReference type="PROSITE" id="PS50111"/>
    </source>
</evidence>
<dbReference type="SMART" id="SM00304">
    <property type="entry name" value="HAMP"/>
    <property type="match status" value="1"/>
</dbReference>
<dbReference type="Gene3D" id="1.10.287.950">
    <property type="entry name" value="Methyl-accepting chemotaxis protein"/>
    <property type="match status" value="1"/>
</dbReference>
<dbReference type="CDD" id="cd11386">
    <property type="entry name" value="MCP_signal"/>
    <property type="match status" value="1"/>
</dbReference>
<dbReference type="Pfam" id="PF00015">
    <property type="entry name" value="MCPsignal"/>
    <property type="match status" value="1"/>
</dbReference>
<dbReference type="SUPFAM" id="SSF103190">
    <property type="entry name" value="Sensory domain-like"/>
    <property type="match status" value="1"/>
</dbReference>
<gene>
    <name evidence="13" type="primary">mcpC_1</name>
    <name evidence="14" type="ORF">CLCOS_23420</name>
    <name evidence="13" type="ORF">WX73_02580</name>
</gene>
<feature type="transmembrane region" description="Helical" evidence="10">
    <location>
        <begin position="12"/>
        <end position="32"/>
    </location>
</feature>
<evidence type="ECO:0000313" key="14">
    <source>
        <dbReference type="EMBL" id="OBR93579.1"/>
    </source>
</evidence>
<comment type="subcellular location">
    <subcellularLocation>
        <location evidence="1">Cell membrane</location>
        <topology evidence="1">Multi-pass membrane protein</topology>
    </subcellularLocation>
</comment>
<dbReference type="InterPro" id="IPR029151">
    <property type="entry name" value="Sensor-like_sf"/>
</dbReference>
<evidence type="ECO:0000313" key="16">
    <source>
        <dbReference type="Proteomes" id="UP000093694"/>
    </source>
</evidence>